<keyword evidence="3 5" id="KW-1133">Transmembrane helix</keyword>
<dbReference type="InterPro" id="IPR001902">
    <property type="entry name" value="SLC26A/SulP_fam"/>
</dbReference>
<evidence type="ECO:0000256" key="1">
    <source>
        <dbReference type="ARBA" id="ARBA00004141"/>
    </source>
</evidence>
<evidence type="ECO:0000256" key="3">
    <source>
        <dbReference type="ARBA" id="ARBA00022989"/>
    </source>
</evidence>
<dbReference type="EMBL" id="JAUSTT010000012">
    <property type="protein sequence ID" value="MDQ0176384.1"/>
    <property type="molecule type" value="Genomic_DNA"/>
</dbReference>
<dbReference type="NCBIfam" id="TIGR00815">
    <property type="entry name" value="sulP"/>
    <property type="match status" value="1"/>
</dbReference>
<evidence type="ECO:0000256" key="2">
    <source>
        <dbReference type="ARBA" id="ARBA00022692"/>
    </source>
</evidence>
<feature type="transmembrane region" description="Helical" evidence="5">
    <location>
        <begin position="285"/>
        <end position="303"/>
    </location>
</feature>
<feature type="transmembrane region" description="Helical" evidence="5">
    <location>
        <begin position="324"/>
        <end position="354"/>
    </location>
</feature>
<comment type="caution">
    <text evidence="7">The sequence shown here is derived from an EMBL/GenBank/DDBJ whole genome shotgun (WGS) entry which is preliminary data.</text>
</comment>
<dbReference type="InterPro" id="IPR011547">
    <property type="entry name" value="SLC26A/SulP_dom"/>
</dbReference>
<feature type="transmembrane region" description="Helical" evidence="5">
    <location>
        <begin position="46"/>
        <end position="63"/>
    </location>
</feature>
<sequence>MFFDDRFHKYQLGDLKKDVTAGITVGIVAIPLAMAFAIASGVKPEYGLYTTIIAGLLVALFGGSRYQIAGPTGAFIPILLAVVLQYGYKNLLIAGFMAGILLILMGIFKIGSLIKYIPRSVTIGFTSGIAVIIFAGQIANFFGLENVEKKEYFHENMIEIIRQFHSFNVYSVITALIGLLIIIFVPKLFPKVPILLVALFIPTMIAILFYPDKVETIGTAFGGIAQTFPAFRFPEITLAKIAELWRPAFVIAMLGGIESLLSAVVADGMTGKRHHSNRELLGQGIANVVTPLFGGIPATGAIARTATNIKSGARSPLSGIFHSLFVLFTLLLFAPYASYIPLASMAPILMVVAWNMSEQKSFAHILKMRTGDSVVLAVTFLLTVFVNLTVAVEVGLLLAMLSFIKRMSGVLEVEKVLPKSHNKQVSPDPVEAGRDCPQIEIYTIDGPLFFGVADKFEKMLTRTMREKPKVLLLRMKHVPIIDATGEANLASLVADFQKQGGTILVSGMSEEPLEVLKKSGLYERIGAEHFFSHTGPALQYGLKIINYKTCKSCRFYAFSECAAFKEQKAFSREQYSEQI</sequence>
<dbReference type="PANTHER" id="PTHR11814">
    <property type="entry name" value="SULFATE TRANSPORTER"/>
    <property type="match status" value="1"/>
</dbReference>
<accession>A0ABT9WT40</accession>
<evidence type="ECO:0000256" key="5">
    <source>
        <dbReference type="SAM" id="Phobius"/>
    </source>
</evidence>
<keyword evidence="8" id="KW-1185">Reference proteome</keyword>
<evidence type="ECO:0000256" key="4">
    <source>
        <dbReference type="ARBA" id="ARBA00023136"/>
    </source>
</evidence>
<evidence type="ECO:0000313" key="7">
    <source>
        <dbReference type="EMBL" id="MDQ0176384.1"/>
    </source>
</evidence>
<dbReference type="Proteomes" id="UP001223586">
    <property type="component" value="Unassembled WGS sequence"/>
</dbReference>
<organism evidence="7 8">
    <name type="scientific">Bacillus chungangensis</name>
    <dbReference type="NCBI Taxonomy" id="587633"/>
    <lineage>
        <taxon>Bacteria</taxon>
        <taxon>Bacillati</taxon>
        <taxon>Bacillota</taxon>
        <taxon>Bacilli</taxon>
        <taxon>Bacillales</taxon>
        <taxon>Bacillaceae</taxon>
        <taxon>Bacillus</taxon>
    </lineage>
</organism>
<dbReference type="InterPro" id="IPR036513">
    <property type="entry name" value="STAS_dom_sf"/>
</dbReference>
<feature type="transmembrane region" description="Helical" evidence="5">
    <location>
        <begin position="123"/>
        <end position="144"/>
    </location>
</feature>
<evidence type="ECO:0000313" key="8">
    <source>
        <dbReference type="Proteomes" id="UP001223586"/>
    </source>
</evidence>
<feature type="transmembrane region" description="Helical" evidence="5">
    <location>
        <begin position="21"/>
        <end position="40"/>
    </location>
</feature>
<dbReference type="Pfam" id="PF01740">
    <property type="entry name" value="STAS"/>
    <property type="match status" value="1"/>
</dbReference>
<keyword evidence="4 5" id="KW-0472">Membrane</keyword>
<gene>
    <name evidence="7" type="ORF">J2S08_002228</name>
</gene>
<dbReference type="SUPFAM" id="SSF52091">
    <property type="entry name" value="SpoIIaa-like"/>
    <property type="match status" value="1"/>
</dbReference>
<dbReference type="PROSITE" id="PS50801">
    <property type="entry name" value="STAS"/>
    <property type="match status" value="1"/>
</dbReference>
<feature type="transmembrane region" description="Helical" evidence="5">
    <location>
        <begin position="245"/>
        <end position="265"/>
    </location>
</feature>
<feature type="transmembrane region" description="Helical" evidence="5">
    <location>
        <begin position="192"/>
        <end position="210"/>
    </location>
</feature>
<dbReference type="InterPro" id="IPR002645">
    <property type="entry name" value="STAS_dom"/>
</dbReference>
<feature type="transmembrane region" description="Helical" evidence="5">
    <location>
        <begin position="92"/>
        <end position="111"/>
    </location>
</feature>
<dbReference type="Gene3D" id="3.30.750.24">
    <property type="entry name" value="STAS domain"/>
    <property type="match status" value="1"/>
</dbReference>
<feature type="transmembrane region" description="Helical" evidence="5">
    <location>
        <begin position="164"/>
        <end position="185"/>
    </location>
</feature>
<feature type="transmembrane region" description="Helical" evidence="5">
    <location>
        <begin position="374"/>
        <end position="399"/>
    </location>
</feature>
<reference evidence="7 8" key="1">
    <citation type="submission" date="2023-07" db="EMBL/GenBank/DDBJ databases">
        <title>Genomic Encyclopedia of Type Strains, Phase IV (KMG-IV): sequencing the most valuable type-strain genomes for metagenomic binning, comparative biology and taxonomic classification.</title>
        <authorList>
            <person name="Goeker M."/>
        </authorList>
    </citation>
    <scope>NUCLEOTIDE SEQUENCE [LARGE SCALE GENOMIC DNA]</scope>
    <source>
        <strain evidence="7 8">DSM 23837</strain>
    </source>
</reference>
<protein>
    <submittedName>
        <fullName evidence="7">SulP family sulfate permease</fullName>
    </submittedName>
</protein>
<comment type="subcellular location">
    <subcellularLocation>
        <location evidence="1">Membrane</location>
        <topology evidence="1">Multi-pass membrane protein</topology>
    </subcellularLocation>
</comment>
<keyword evidence="2 5" id="KW-0812">Transmembrane</keyword>
<evidence type="ECO:0000259" key="6">
    <source>
        <dbReference type="PROSITE" id="PS50801"/>
    </source>
</evidence>
<proteinExistence type="predicted"/>
<dbReference type="Pfam" id="PF00916">
    <property type="entry name" value="Sulfate_transp"/>
    <property type="match status" value="1"/>
</dbReference>
<feature type="transmembrane region" description="Helical" evidence="5">
    <location>
        <begin position="68"/>
        <end position="86"/>
    </location>
</feature>
<dbReference type="CDD" id="cd07042">
    <property type="entry name" value="STAS_SulP_like_sulfate_transporter"/>
    <property type="match status" value="1"/>
</dbReference>
<feature type="domain" description="STAS" evidence="6">
    <location>
        <begin position="437"/>
        <end position="541"/>
    </location>
</feature>
<name>A0ABT9WT40_9BACI</name>